<feature type="region of interest" description="Disordered" evidence="1">
    <location>
        <begin position="718"/>
        <end position="742"/>
    </location>
</feature>
<dbReference type="GO" id="GO:0003723">
    <property type="term" value="F:RNA binding"/>
    <property type="evidence" value="ECO:0007669"/>
    <property type="project" value="TreeGrafter"/>
</dbReference>
<evidence type="ECO:0000259" key="2">
    <source>
        <dbReference type="Pfam" id="PF03159"/>
    </source>
</evidence>
<dbReference type="EMBL" id="CAICTM010000248">
    <property type="protein sequence ID" value="CAB9505954.1"/>
    <property type="molecule type" value="Genomic_DNA"/>
</dbReference>
<dbReference type="InterPro" id="IPR027073">
    <property type="entry name" value="5_3_exoribonuclease"/>
</dbReference>
<feature type="domain" description="Xrn1 N-terminal" evidence="2">
    <location>
        <begin position="10"/>
        <end position="215"/>
    </location>
</feature>
<evidence type="ECO:0000313" key="3">
    <source>
        <dbReference type="EMBL" id="CAB9505954.1"/>
    </source>
</evidence>
<dbReference type="AlphaFoldDB" id="A0A9N8DU20"/>
<dbReference type="GO" id="GO:0004534">
    <property type="term" value="F:5'-3' RNA exonuclease activity"/>
    <property type="evidence" value="ECO:0007669"/>
    <property type="project" value="TreeGrafter"/>
</dbReference>
<dbReference type="Gene3D" id="3.40.50.12390">
    <property type="match status" value="2"/>
</dbReference>
<proteinExistence type="predicted"/>
<dbReference type="PANTHER" id="PTHR12341:SF41">
    <property type="entry name" value="5'-3' EXORIBONUCLEASE 2"/>
    <property type="match status" value="1"/>
</dbReference>
<feature type="compositionally biased region" description="Polar residues" evidence="1">
    <location>
        <begin position="725"/>
        <end position="734"/>
    </location>
</feature>
<dbReference type="Proteomes" id="UP001153069">
    <property type="component" value="Unassembled WGS sequence"/>
</dbReference>
<dbReference type="Pfam" id="PF03159">
    <property type="entry name" value="XRN_N"/>
    <property type="match status" value="1"/>
</dbReference>
<evidence type="ECO:0000256" key="1">
    <source>
        <dbReference type="SAM" id="MobiDB-lite"/>
    </source>
</evidence>
<reference evidence="3" key="1">
    <citation type="submission" date="2020-06" db="EMBL/GenBank/DDBJ databases">
        <authorList>
            <consortium name="Plant Systems Biology data submission"/>
        </authorList>
    </citation>
    <scope>NUCLEOTIDE SEQUENCE</scope>
    <source>
        <strain evidence="3">D6</strain>
    </source>
</reference>
<dbReference type="OrthoDB" id="372487at2759"/>
<protein>
    <submittedName>
        <fullName evidence="3">5'-3' exoribonuclease 2</fullName>
    </submittedName>
</protein>
<evidence type="ECO:0000313" key="4">
    <source>
        <dbReference type="Proteomes" id="UP001153069"/>
    </source>
</evidence>
<dbReference type="PANTHER" id="PTHR12341">
    <property type="entry name" value="5'-&gt;3' EXORIBONUCLEASE"/>
    <property type="match status" value="1"/>
</dbReference>
<keyword evidence="4" id="KW-1185">Reference proteome</keyword>
<sequence>MYSIPRSGSHDTFDHVLIDMNQLLHVCLRKSKSDGHALTLLMKELDECCRMATPTKSLVLAMDGPPSASKLATQRLRRLQTIVRTDRKLLQMEQLALASSGNKKRVFSKTRRARKQWRYQADTRTLRITPGTDFMILTEQAILYWAWQRLQNNNPRHYLNRVKIYISPSTVAGEGEVKLLEWILRQPQLQLSQKQGQSIAILGGDSDLVLESLAIPPSFTHNVFVLLPDGNQKYLSVSLWETTRALAQFLPRNILASEHFLRVRTDLVLLLILNGNDYFPKLRGSSGFHKVFHAYLRTLREWLASGDQQHHPPFLVEPERLTYNLPFCIAFFRRLEKLAPPGLLWGANMTTAATADAGSKGRNTPLAKFNGLKQHLVTLRLGTPGTEDYVSYEIWQPVRKTLKRAKHKLANMALEDLFGDVRGYYEKVEKLSNATSDSYSWDIGAPVEGKADLYLGGLLWNLQTYQDGVCPDYSFNYGKRLSPTAGEIVRFFKTAMKENVTLGMRQLLPNRTTYENPSDGYPVSAGVSCLAALPSQVRDLVPEPYRQLDDETVEKFYSNCMDPVDNVFDLKGFERLCDEAVEEMGLDAGKRRLSRQGLSSEEDLMDMSHYWLVLSKARVPLSNPIDPPPPFSERLSELRPNNRIRVNRLQAVWKPRRRAVWEEGEANSQKELSSRDPWEQAGLNLAEPDEFLGQFISLEHVLDYKRAYQRQMKTKKNKSVIKETANGSLESATTTKKKKRKPVGVTERMLTYEYKPPPKKYATTTEGQSALACLKQLSDAGLVGAIEWKITMPSPSEYASFNPEEHELVTLTVQKASDPELNILNDVLIYEQDRDINHVSRQALKQHLSTFAICDIVGPEIKWTTMTFKDLRLHIAAKNGAKSAK</sequence>
<accession>A0A9N8DU20</accession>
<organism evidence="3 4">
    <name type="scientific">Seminavis robusta</name>
    <dbReference type="NCBI Taxonomy" id="568900"/>
    <lineage>
        <taxon>Eukaryota</taxon>
        <taxon>Sar</taxon>
        <taxon>Stramenopiles</taxon>
        <taxon>Ochrophyta</taxon>
        <taxon>Bacillariophyta</taxon>
        <taxon>Bacillariophyceae</taxon>
        <taxon>Bacillariophycidae</taxon>
        <taxon>Naviculales</taxon>
        <taxon>Naviculaceae</taxon>
        <taxon>Seminavis</taxon>
    </lineage>
</organism>
<dbReference type="GO" id="GO:0005634">
    <property type="term" value="C:nucleus"/>
    <property type="evidence" value="ECO:0007669"/>
    <property type="project" value="TreeGrafter"/>
</dbReference>
<dbReference type="InterPro" id="IPR004859">
    <property type="entry name" value="Xrn1_N"/>
</dbReference>
<name>A0A9N8DU20_9STRA</name>
<dbReference type="GO" id="GO:0000956">
    <property type="term" value="P:nuclear-transcribed mRNA catabolic process"/>
    <property type="evidence" value="ECO:0007669"/>
    <property type="project" value="TreeGrafter"/>
</dbReference>
<comment type="caution">
    <text evidence="3">The sequence shown here is derived from an EMBL/GenBank/DDBJ whole genome shotgun (WGS) entry which is preliminary data.</text>
</comment>
<gene>
    <name evidence="3" type="ORF">SEMRO_249_G098610.1</name>
</gene>